<evidence type="ECO:0000313" key="1">
    <source>
        <dbReference type="EMBL" id="MFM9330847.1"/>
    </source>
</evidence>
<accession>A0ACC7P2F3</accession>
<keyword evidence="2" id="KW-1185">Reference proteome</keyword>
<protein>
    <submittedName>
        <fullName evidence="1">Oligogalacturonate lyase family protein</fullName>
    </submittedName>
</protein>
<name>A0ACC7P2F3_9BACL</name>
<keyword evidence="1" id="KW-0456">Lyase</keyword>
<dbReference type="Proteomes" id="UP001631969">
    <property type="component" value="Unassembled WGS sequence"/>
</dbReference>
<evidence type="ECO:0000313" key="2">
    <source>
        <dbReference type="Proteomes" id="UP001631969"/>
    </source>
</evidence>
<reference evidence="1" key="1">
    <citation type="submission" date="2024-12" db="EMBL/GenBank/DDBJ databases">
        <authorList>
            <person name="Wu N."/>
        </authorList>
    </citation>
    <scope>NUCLEOTIDE SEQUENCE</scope>
    <source>
        <strain evidence="1">P15</strain>
    </source>
</reference>
<comment type="caution">
    <text evidence="1">The sequence shown here is derived from an EMBL/GenBank/DDBJ whole genome shotgun (WGS) entry which is preliminary data.</text>
</comment>
<organism evidence="1 2">
    <name type="scientific">Paenibacillus mesotrionivorans</name>
    <dbReference type="NCBI Taxonomy" id="3160968"/>
    <lineage>
        <taxon>Bacteria</taxon>
        <taxon>Bacillati</taxon>
        <taxon>Bacillota</taxon>
        <taxon>Bacilli</taxon>
        <taxon>Bacillales</taxon>
        <taxon>Paenibacillaceae</taxon>
        <taxon>Paenibacillus</taxon>
    </lineage>
</organism>
<proteinExistence type="predicted"/>
<sequence>MMGKGTVWPSEMKTAVDRLTGIEVKQLTDYKTHSHHLYFTENGWYDREERLLFISDRGNSTNLFSLHLATGEMTQLTDYPDNDALSACLLPDERAAIVKLQRSLIRLDLKTLEEKVLYEAPAGYQLGNANATADSRYVLTCVQEDLSARIRLDLGNGYVGHRELMEAAPHSMIVRIDAESGQMEQMYEDRSFITHINASTTEPWLMTFCHEGPWHLVDHRIWGLDLRTGQAWKIRERLEPLEMVGHEFFFPDGVTVGYHGFRANGTNFFGSIRYDNTGMEETDFSFDTWHGYADGLGQAVVDGRGDVQTLTIWRKNGEGYEAPRTLCELRCSFHSQKVHAHPRFDAQGKRLLFTSDKNGYANLYLVDIPEDLNVLPLMEADSCTFYKPYIKKGV</sequence>
<dbReference type="EMBL" id="JBJURJ010000015">
    <property type="protein sequence ID" value="MFM9330847.1"/>
    <property type="molecule type" value="Genomic_DNA"/>
</dbReference>
<gene>
    <name evidence="1" type="ORF">ACI1P1_21385</name>
</gene>